<proteinExistence type="predicted"/>
<dbReference type="GeneTree" id="ENSGT00950000182812"/>
<dbReference type="AlphaFoldDB" id="A0A3Q1GPL9"/>
<dbReference type="Proteomes" id="UP000257200">
    <property type="component" value="Unplaced"/>
</dbReference>
<evidence type="ECO:0008006" key="3">
    <source>
        <dbReference type="Google" id="ProtNLM"/>
    </source>
</evidence>
<evidence type="ECO:0000313" key="1">
    <source>
        <dbReference type="Ensembl" id="ENSAPOP00000029367.1"/>
    </source>
</evidence>
<reference evidence="1" key="1">
    <citation type="submission" date="2025-08" db="UniProtKB">
        <authorList>
            <consortium name="Ensembl"/>
        </authorList>
    </citation>
    <scope>IDENTIFICATION</scope>
</reference>
<evidence type="ECO:0000313" key="2">
    <source>
        <dbReference type="Proteomes" id="UP000257200"/>
    </source>
</evidence>
<dbReference type="PANTHER" id="PTHR45913">
    <property type="entry name" value="EPM2A-INTERACTING PROTEIN 1"/>
    <property type="match status" value="1"/>
</dbReference>
<protein>
    <recommendedName>
        <fullName evidence="3">SPIN-DOC-like zinc-finger domain-containing protein</fullName>
    </recommendedName>
</protein>
<dbReference type="SUPFAM" id="SSF53098">
    <property type="entry name" value="Ribonuclease H-like"/>
    <property type="match status" value="1"/>
</dbReference>
<dbReference type="InterPro" id="IPR012337">
    <property type="entry name" value="RNaseH-like_sf"/>
</dbReference>
<sequence>MSRSRNGTLTKWEHDFLFTLVKDKPVCLICHQSTALSKNGNLERHRATNHGKFKQEYLPKSALRTSKVMELKTALKAQQQVLTKQVEKNKAATEASFHASQVLAKHKKPFTDEELFKEAMSATDVIKDGIDSVPLGPTTVARRIESLSEDVSQQLISDLSLCECFSLKFDKSVDMTDTAQLMVFARMTFEDLTSKEAFLTLLPLKERTGARTFSPSSNSMCATTDGAPAMIDTPAGFIALHKDPDFPVFVNYHCVIHHQALASKVVNFSHLMTLVTRIVNSIQAKGLQHRLLKSLLDEVDAVYGDLLLHAEVRWLSRGKVLQRFIDLLPESRSFLESRKEHQKELDRTHPEHFCVHLDKVRAESDRRFQEIDKMEDIVRFISNPFIPTDTLTAELQVFSLPNGVDMEITELQNDTELQERAKDRHFWGLVNREKFPLLSFCAVKVKPYFGSTYLCEGVFSRMKIIKSKHRTRLTDRHLADCVRLGVSSYEPNYRL</sequence>
<organism evidence="1 2">
    <name type="scientific">Acanthochromis polyacanthus</name>
    <name type="common">spiny chromis</name>
    <dbReference type="NCBI Taxonomy" id="80966"/>
    <lineage>
        <taxon>Eukaryota</taxon>
        <taxon>Metazoa</taxon>
        <taxon>Chordata</taxon>
        <taxon>Craniata</taxon>
        <taxon>Vertebrata</taxon>
        <taxon>Euteleostomi</taxon>
        <taxon>Actinopterygii</taxon>
        <taxon>Neopterygii</taxon>
        <taxon>Teleostei</taxon>
        <taxon>Neoteleostei</taxon>
        <taxon>Acanthomorphata</taxon>
        <taxon>Ovalentaria</taxon>
        <taxon>Pomacentridae</taxon>
        <taxon>Acanthochromis</taxon>
    </lineage>
</organism>
<accession>A0A3Q1GPL9</accession>
<name>A0A3Q1GPL9_9TELE</name>
<keyword evidence="2" id="KW-1185">Reference proteome</keyword>
<dbReference type="Ensembl" id="ENSAPOT00000020423.1">
    <property type="protein sequence ID" value="ENSAPOP00000029367.1"/>
    <property type="gene ID" value="ENSAPOG00000015244.1"/>
</dbReference>
<dbReference type="PANTHER" id="PTHR45913:SF21">
    <property type="entry name" value="DUF4371 DOMAIN-CONTAINING PROTEIN"/>
    <property type="match status" value="1"/>
</dbReference>
<reference evidence="1" key="2">
    <citation type="submission" date="2025-09" db="UniProtKB">
        <authorList>
            <consortium name="Ensembl"/>
        </authorList>
    </citation>
    <scope>IDENTIFICATION</scope>
</reference>